<dbReference type="Proteomes" id="UP000245712">
    <property type="component" value="Unassembled WGS sequence"/>
</dbReference>
<keyword evidence="3" id="KW-1185">Reference proteome</keyword>
<dbReference type="PRINTS" id="PR00081">
    <property type="entry name" value="GDHRDH"/>
</dbReference>
<dbReference type="SUPFAM" id="SSF51735">
    <property type="entry name" value="NAD(P)-binding Rossmann-fold domains"/>
    <property type="match status" value="1"/>
</dbReference>
<dbReference type="InterPro" id="IPR036291">
    <property type="entry name" value="NAD(P)-bd_dom_sf"/>
</dbReference>
<dbReference type="Gene3D" id="3.40.50.720">
    <property type="entry name" value="NAD(P)-binding Rossmann-like Domain"/>
    <property type="match status" value="1"/>
</dbReference>
<evidence type="ECO:0000313" key="2">
    <source>
        <dbReference type="EMBL" id="PVX81260.1"/>
    </source>
</evidence>
<dbReference type="PANTHER" id="PTHR42820:SF1">
    <property type="entry name" value="SHORT-CHAIN DEHYDROGENASE_REDUCTASE FAMILY PROTEIN"/>
    <property type="match status" value="1"/>
</dbReference>
<dbReference type="RefSeq" id="WP_116612306.1">
    <property type="nucleotide sequence ID" value="NZ_QEOB01000011.1"/>
</dbReference>
<gene>
    <name evidence="2" type="ORF">C7402_111162</name>
</gene>
<accession>A0ABX5KP45</accession>
<dbReference type="InterPro" id="IPR002347">
    <property type="entry name" value="SDR_fam"/>
</dbReference>
<evidence type="ECO:0000259" key="1">
    <source>
        <dbReference type="SMART" id="SM00822"/>
    </source>
</evidence>
<dbReference type="Pfam" id="PF13561">
    <property type="entry name" value="adh_short_C2"/>
    <property type="match status" value="1"/>
</dbReference>
<reference evidence="2 3" key="1">
    <citation type="submission" date="2018-05" db="EMBL/GenBank/DDBJ databases">
        <title>Genomic Encyclopedia of Type Strains, Phase IV (KMG-V): Genome sequencing to study the core and pangenomes of soil and plant-associated prokaryotes.</title>
        <authorList>
            <person name="Whitman W."/>
        </authorList>
    </citation>
    <scope>NUCLEOTIDE SEQUENCE [LARGE SCALE GENOMIC DNA]</scope>
    <source>
        <strain evidence="2 3">SCZa-39</strain>
    </source>
</reference>
<comment type="caution">
    <text evidence="2">The sequence shown here is derived from an EMBL/GenBank/DDBJ whole genome shotgun (WGS) entry which is preliminary data.</text>
</comment>
<dbReference type="PANTHER" id="PTHR42820">
    <property type="entry name" value="SHORT-CHAIN DEHYDROGENASE REDUCTASE"/>
    <property type="match status" value="1"/>
</dbReference>
<sequence>MARLQGKVALVTGAASGLGSAIALAFAREGARVVLTDIDAQAGEAMARRIGEAAFFVAHDVTKEDDWARAIAATHERFGALNVLVNNAGILKQGTIEQASFEQWQQVLHVNAGSCFLGCRYGIAAMKEHGGSIVNIASVSSWLPIDGYAAYGASKAAVASLTRSSALHCRKNGYAIRVNSVHPDGIYTPMMQASAPGVDPKYLLFDKDRNRGGRACPPEDIANIVLFLASDESRQISGAQMQADNAILGMGL</sequence>
<dbReference type="EMBL" id="QEOB01000011">
    <property type="protein sequence ID" value="PVX81260.1"/>
    <property type="molecule type" value="Genomic_DNA"/>
</dbReference>
<dbReference type="SMART" id="SM00822">
    <property type="entry name" value="PKS_KR"/>
    <property type="match status" value="1"/>
</dbReference>
<organism evidence="2 3">
    <name type="scientific">Paraburkholderia unamae</name>
    <dbReference type="NCBI Taxonomy" id="219649"/>
    <lineage>
        <taxon>Bacteria</taxon>
        <taxon>Pseudomonadati</taxon>
        <taxon>Pseudomonadota</taxon>
        <taxon>Betaproteobacteria</taxon>
        <taxon>Burkholderiales</taxon>
        <taxon>Burkholderiaceae</taxon>
        <taxon>Paraburkholderia</taxon>
    </lineage>
</organism>
<dbReference type="PRINTS" id="PR00080">
    <property type="entry name" value="SDRFAMILY"/>
</dbReference>
<protein>
    <submittedName>
        <fullName evidence="2">3(Or 17)beta-hydroxysteroid dehydrogenase</fullName>
    </submittedName>
</protein>
<dbReference type="InterPro" id="IPR057326">
    <property type="entry name" value="KR_dom"/>
</dbReference>
<evidence type="ECO:0000313" key="3">
    <source>
        <dbReference type="Proteomes" id="UP000245712"/>
    </source>
</evidence>
<proteinExistence type="predicted"/>
<name>A0ABX5KP45_9BURK</name>
<feature type="domain" description="Ketoreductase" evidence="1">
    <location>
        <begin position="7"/>
        <end position="182"/>
    </location>
</feature>